<reference evidence="10 11" key="1">
    <citation type="journal article" date="2016" name="Nat. Commun.">
        <title>Extremotolerant tardigrade genome and improved radiotolerance of human cultured cells by tardigrade-unique protein.</title>
        <authorList>
            <person name="Hashimoto T."/>
            <person name="Horikawa D.D."/>
            <person name="Saito Y."/>
            <person name="Kuwahara H."/>
            <person name="Kozuka-Hata H."/>
            <person name="Shin-I T."/>
            <person name="Minakuchi Y."/>
            <person name="Ohishi K."/>
            <person name="Motoyama A."/>
            <person name="Aizu T."/>
            <person name="Enomoto A."/>
            <person name="Kondo K."/>
            <person name="Tanaka S."/>
            <person name="Hara Y."/>
            <person name="Koshikawa S."/>
            <person name="Sagara H."/>
            <person name="Miura T."/>
            <person name="Yokobori S."/>
            <person name="Miyagawa K."/>
            <person name="Suzuki Y."/>
            <person name="Kubo T."/>
            <person name="Oyama M."/>
            <person name="Kohara Y."/>
            <person name="Fujiyama A."/>
            <person name="Arakawa K."/>
            <person name="Katayama T."/>
            <person name="Toyoda A."/>
            <person name="Kunieda T."/>
        </authorList>
    </citation>
    <scope>NUCLEOTIDE SEQUENCE [LARGE SCALE GENOMIC DNA]</scope>
    <source>
        <strain evidence="10 11">YOKOZUNA-1</strain>
    </source>
</reference>
<evidence type="ECO:0000256" key="9">
    <source>
        <dbReference type="RuleBase" id="RU362000"/>
    </source>
</evidence>
<evidence type="ECO:0000256" key="4">
    <source>
        <dbReference type="ARBA" id="ARBA00022692"/>
    </source>
</evidence>
<evidence type="ECO:0000256" key="2">
    <source>
        <dbReference type="ARBA" id="ARBA00005974"/>
    </source>
</evidence>
<gene>
    <name evidence="10" type="primary">RvY_06626-1</name>
    <name evidence="10" type="synonym">RvY_06626.1</name>
    <name evidence="10" type="ORF">RvY_06626</name>
</gene>
<protein>
    <recommendedName>
        <fullName evidence="9">Sidoreflexin</fullName>
    </recommendedName>
</protein>
<comment type="similarity">
    <text evidence="2 9">Belongs to the sideroflexin family.</text>
</comment>
<dbReference type="OrthoDB" id="6608471at2759"/>
<evidence type="ECO:0000256" key="1">
    <source>
        <dbReference type="ARBA" id="ARBA00004225"/>
    </source>
</evidence>
<dbReference type="PANTHER" id="PTHR11153:SF6">
    <property type="entry name" value="SIDEROFLEXIN-5"/>
    <property type="match status" value="1"/>
</dbReference>
<feature type="transmembrane region" description="Helical" evidence="9">
    <location>
        <begin position="285"/>
        <end position="309"/>
    </location>
</feature>
<proteinExistence type="inferred from homology"/>
<evidence type="ECO:0000256" key="8">
    <source>
        <dbReference type="ARBA" id="ARBA00023136"/>
    </source>
</evidence>
<name>A0A1D1V8T4_RAMVA</name>
<dbReference type="GO" id="GO:0006865">
    <property type="term" value="P:amino acid transport"/>
    <property type="evidence" value="ECO:0007669"/>
    <property type="project" value="UniProtKB-KW"/>
</dbReference>
<dbReference type="GO" id="GO:1990542">
    <property type="term" value="P:mitochondrial transmembrane transport"/>
    <property type="evidence" value="ECO:0007669"/>
    <property type="project" value="TreeGrafter"/>
</dbReference>
<keyword evidence="3" id="KW-0813">Transport</keyword>
<dbReference type="NCBIfam" id="TIGR00798">
    <property type="entry name" value="mtc"/>
    <property type="match status" value="1"/>
</dbReference>
<accession>A0A1D1V8T4</accession>
<evidence type="ECO:0000256" key="3">
    <source>
        <dbReference type="ARBA" id="ARBA00022448"/>
    </source>
</evidence>
<feature type="transmembrane region" description="Helical" evidence="9">
    <location>
        <begin position="165"/>
        <end position="184"/>
    </location>
</feature>
<evidence type="ECO:0000256" key="5">
    <source>
        <dbReference type="ARBA" id="ARBA00022970"/>
    </source>
</evidence>
<dbReference type="PANTHER" id="PTHR11153">
    <property type="entry name" value="SIDEROFLEXIN"/>
    <property type="match status" value="1"/>
</dbReference>
<evidence type="ECO:0000313" key="11">
    <source>
        <dbReference type="Proteomes" id="UP000186922"/>
    </source>
</evidence>
<evidence type="ECO:0000313" key="10">
    <source>
        <dbReference type="EMBL" id="GAU94928.1"/>
    </source>
</evidence>
<evidence type="ECO:0000256" key="7">
    <source>
        <dbReference type="ARBA" id="ARBA00023128"/>
    </source>
</evidence>
<dbReference type="EMBL" id="BDGG01000003">
    <property type="protein sequence ID" value="GAU94928.1"/>
    <property type="molecule type" value="Genomic_DNA"/>
</dbReference>
<dbReference type="InterPro" id="IPR004686">
    <property type="entry name" value="Mtc"/>
</dbReference>
<keyword evidence="7 9" id="KW-0496">Mitochondrion</keyword>
<keyword evidence="8 9" id="KW-0472">Membrane</keyword>
<dbReference type="Proteomes" id="UP000186922">
    <property type="component" value="Unassembled WGS sequence"/>
</dbReference>
<keyword evidence="11" id="KW-1185">Reference proteome</keyword>
<keyword evidence="4 9" id="KW-0812">Transmembrane</keyword>
<comment type="subcellular location">
    <subcellularLocation>
        <location evidence="1 9">Mitochondrion membrane</location>
        <topology evidence="1 9">Multi-pass membrane protein</topology>
    </subcellularLocation>
</comment>
<organism evidence="10 11">
    <name type="scientific">Ramazzottius varieornatus</name>
    <name type="common">Water bear</name>
    <name type="synonym">Tardigrade</name>
    <dbReference type="NCBI Taxonomy" id="947166"/>
    <lineage>
        <taxon>Eukaryota</taxon>
        <taxon>Metazoa</taxon>
        <taxon>Ecdysozoa</taxon>
        <taxon>Tardigrada</taxon>
        <taxon>Eutardigrada</taxon>
        <taxon>Parachela</taxon>
        <taxon>Hypsibioidea</taxon>
        <taxon>Ramazzottiidae</taxon>
        <taxon>Ramazzottius</taxon>
    </lineage>
</organism>
<dbReference type="AlphaFoldDB" id="A0A1D1V8T4"/>
<keyword evidence="6 9" id="KW-1133">Transmembrane helix</keyword>
<dbReference type="Pfam" id="PF03820">
    <property type="entry name" value="SFXNs"/>
    <property type="match status" value="1"/>
</dbReference>
<dbReference type="GO" id="GO:0005743">
    <property type="term" value="C:mitochondrial inner membrane"/>
    <property type="evidence" value="ECO:0007669"/>
    <property type="project" value="TreeGrafter"/>
</dbReference>
<comment type="caution">
    <text evidence="10">The sequence shown here is derived from an EMBL/GenBank/DDBJ whole genome shotgun (WGS) entry which is preliminary data.</text>
</comment>
<dbReference type="GO" id="GO:0015075">
    <property type="term" value="F:monoatomic ion transmembrane transporter activity"/>
    <property type="evidence" value="ECO:0007669"/>
    <property type="project" value="InterPro"/>
</dbReference>
<feature type="transmembrane region" description="Helical" evidence="9">
    <location>
        <begin position="196"/>
        <end position="217"/>
    </location>
</feature>
<keyword evidence="5" id="KW-0029">Amino-acid transport</keyword>
<feature type="transmembrane region" description="Helical" evidence="9">
    <location>
        <begin position="256"/>
        <end position="273"/>
    </location>
</feature>
<sequence length="339" mass="37526">MANTLPIMEASQFSRASSRETDAFQLGKSRYDLSTYTGRVRHFFNIIDPRTLLTTDEQLRKAQDLLNAYRDGRLPPGVTNEELWQAQKIVQAIIHPDTGEKIFMPFRMSGYVPFGSPIVAGMLLPNPSLPSIIFWQWLNQSHNACVNFSNRNATRPTPTAKFIEGYLGAVTSAVGIAVGLNQLITRAKSLTPARRLLIQKFVPFPAVAVANVCNVFLMRRQELNTGIEVYDKNKKVIGTSKIAAFDAIKETALTRIVLPAPILTIPPLIMTALEKTALFTRFPKAYLPVNATLGALSFGLALPLAIGLFPQESTIPRHKLEKKLQAATNDTALFYNKGL</sequence>
<dbReference type="STRING" id="947166.A0A1D1V8T4"/>
<evidence type="ECO:0000256" key="6">
    <source>
        <dbReference type="ARBA" id="ARBA00022989"/>
    </source>
</evidence>